<dbReference type="EMBL" id="CP067089">
    <property type="protein sequence ID" value="QQO09982.1"/>
    <property type="molecule type" value="Genomic_DNA"/>
</dbReference>
<proteinExistence type="predicted"/>
<name>A0A7T7XPG9_9SPIR</name>
<dbReference type="Pfam" id="PF00144">
    <property type="entry name" value="Beta-lactamase"/>
    <property type="match status" value="1"/>
</dbReference>
<dbReference type="InterPro" id="IPR001466">
    <property type="entry name" value="Beta-lactam-related"/>
</dbReference>
<reference evidence="2" key="1">
    <citation type="submission" date="2021-01" db="EMBL/GenBank/DDBJ databases">
        <title>Description of Breznakiella homolactica.</title>
        <authorList>
            <person name="Song Y."/>
            <person name="Brune A."/>
        </authorList>
    </citation>
    <scope>NUCLEOTIDE SEQUENCE</scope>
    <source>
        <strain evidence="2">RmG30</strain>
    </source>
</reference>
<evidence type="ECO:0000313" key="2">
    <source>
        <dbReference type="EMBL" id="QQO09982.1"/>
    </source>
</evidence>
<protein>
    <submittedName>
        <fullName evidence="2">Beta-lactamase family protein</fullName>
    </submittedName>
</protein>
<sequence>MTSRKISGFLLAFLSTFLILSCATGSVRERGPRNSIEKAAAEGAAELLKYNSASVQYALIDGDTVVLSGQAGVYERESDKPLSNTTMYGIGSISKMLTAGSIMMLVDEGLIDLEAPIIKYIPEFTMRDERYRAITVRMLLNHSSGIPGTTFNDGFLFDVPTMAAHDNLLAHLAQARLIDEPGAFSVYCNDGITLLEIITERVSGKSFSRFFAERIAEPLGLKNTKTPADNFDRAQLARIYGPFYDKALPNDVVNVFGSGGFYSTAEETSKIGLLLAGKYPELLSEESAERMMAEEYRRGVWFAEDENTFAYGLGWDSVRLSFFESRYGIRAVTKGGSSLFSNSALVVLPDCGLAAVVATSGGSSLLNTILASRILEEALLEKGIISEIIRPAPALPPAKQPMPESLAAFSGRYATALGHDITIDIRDGGFTLADTLGLSGLLGLQAVSEYVYTGNNEFTSTDGSTVVSFDRPGNGETYLKQDVRFGLPGTGDSQLIYYSGQKLPAGAPLAGTTREAWQARDGQRYFILDDHPASQLYYMPLVSIDLEVNPDSGFTLGCRITGPDTAESITRIPVMFGSMVSDMEFFTQNGTEYLKAKGFTWIGERSIPGFENTGTVTIGSGGFARYFKITEADAGKQITVSVPAGSSFAVYGKDNFCRYFSVVNHEESAVLPEGGKIAFIGRPGDIFFTDIR</sequence>
<dbReference type="PANTHER" id="PTHR43283">
    <property type="entry name" value="BETA-LACTAMASE-RELATED"/>
    <property type="match status" value="1"/>
</dbReference>
<dbReference type="Proteomes" id="UP000595917">
    <property type="component" value="Chromosome"/>
</dbReference>
<evidence type="ECO:0000313" key="3">
    <source>
        <dbReference type="Proteomes" id="UP000595917"/>
    </source>
</evidence>
<accession>A0A7T7XPG9</accession>
<dbReference type="RefSeq" id="WP_215627286.1">
    <property type="nucleotide sequence ID" value="NZ_CP067089.2"/>
</dbReference>
<dbReference type="AlphaFoldDB" id="A0A7T7XPG9"/>
<dbReference type="Gene3D" id="3.40.710.10">
    <property type="entry name" value="DD-peptidase/beta-lactamase superfamily"/>
    <property type="match status" value="1"/>
</dbReference>
<dbReference type="SUPFAM" id="SSF56601">
    <property type="entry name" value="beta-lactamase/transpeptidase-like"/>
    <property type="match status" value="1"/>
</dbReference>
<evidence type="ECO:0000259" key="1">
    <source>
        <dbReference type="Pfam" id="PF00144"/>
    </source>
</evidence>
<organism evidence="2 3">
    <name type="scientific">Breznakiella homolactica</name>
    <dbReference type="NCBI Taxonomy" id="2798577"/>
    <lineage>
        <taxon>Bacteria</taxon>
        <taxon>Pseudomonadati</taxon>
        <taxon>Spirochaetota</taxon>
        <taxon>Spirochaetia</taxon>
        <taxon>Spirochaetales</taxon>
        <taxon>Breznakiellaceae</taxon>
        <taxon>Breznakiella</taxon>
    </lineage>
</organism>
<dbReference type="KEGG" id="bhc:JFL75_03450"/>
<gene>
    <name evidence="2" type="ORF">JFL75_03450</name>
</gene>
<dbReference type="PROSITE" id="PS51257">
    <property type="entry name" value="PROKAR_LIPOPROTEIN"/>
    <property type="match status" value="1"/>
</dbReference>
<dbReference type="InterPro" id="IPR012338">
    <property type="entry name" value="Beta-lactam/transpept-like"/>
</dbReference>
<dbReference type="PANTHER" id="PTHR43283:SF18">
    <property type="match status" value="1"/>
</dbReference>
<feature type="domain" description="Beta-lactamase-related" evidence="1">
    <location>
        <begin position="49"/>
        <end position="363"/>
    </location>
</feature>
<keyword evidence="3" id="KW-1185">Reference proteome</keyword>
<dbReference type="InterPro" id="IPR050789">
    <property type="entry name" value="Diverse_Enzym_Activities"/>
</dbReference>